<dbReference type="GO" id="GO:0016020">
    <property type="term" value="C:membrane"/>
    <property type="evidence" value="ECO:0007669"/>
    <property type="project" value="UniProtKB-SubCell"/>
</dbReference>
<accession>A0A420VPZ1</accession>
<dbReference type="Proteomes" id="UP000282423">
    <property type="component" value="Unassembled WGS sequence"/>
</dbReference>
<evidence type="ECO:0000256" key="1">
    <source>
        <dbReference type="ARBA" id="ARBA00004167"/>
    </source>
</evidence>
<evidence type="ECO:0000256" key="2">
    <source>
        <dbReference type="ARBA" id="ARBA00022692"/>
    </source>
</evidence>
<evidence type="ECO:0000256" key="6">
    <source>
        <dbReference type="SAM" id="Phobius"/>
    </source>
</evidence>
<evidence type="ECO:0000313" key="8">
    <source>
        <dbReference type="Proteomes" id="UP000282423"/>
    </source>
</evidence>
<feature type="transmembrane region" description="Helical" evidence="6">
    <location>
        <begin position="26"/>
        <end position="48"/>
    </location>
</feature>
<comment type="caution">
    <text evidence="7">The sequence shown here is derived from an EMBL/GenBank/DDBJ whole genome shotgun (WGS) entry which is preliminary data.</text>
</comment>
<gene>
    <name evidence="7" type="ORF">D7322_27300</name>
</gene>
<dbReference type="EMBL" id="RBWS01000032">
    <property type="protein sequence ID" value="RKO68389.1"/>
    <property type="molecule type" value="Genomic_DNA"/>
</dbReference>
<reference evidence="7 8" key="1">
    <citation type="submission" date="2018-10" db="EMBL/GenBank/DDBJ databases">
        <title>Sphingobacterium sp. M05W1-28.</title>
        <authorList>
            <person name="Cai H."/>
        </authorList>
    </citation>
    <scope>NUCLEOTIDE SEQUENCE [LARGE SCALE GENOMIC DNA]</scope>
    <source>
        <strain evidence="7 8">M05W1-28</strain>
    </source>
</reference>
<evidence type="ECO:0000256" key="3">
    <source>
        <dbReference type="ARBA" id="ARBA00022989"/>
    </source>
</evidence>
<feature type="region of interest" description="Disordered" evidence="5">
    <location>
        <begin position="229"/>
        <end position="249"/>
    </location>
</feature>
<evidence type="ECO:0000256" key="5">
    <source>
        <dbReference type="SAM" id="MobiDB-lite"/>
    </source>
</evidence>
<keyword evidence="4 6" id="KW-0472">Membrane</keyword>
<organism evidence="7 8">
    <name type="scientific">Sphingobacterium puteale</name>
    <dbReference type="NCBI Taxonomy" id="2420510"/>
    <lineage>
        <taxon>Bacteria</taxon>
        <taxon>Pseudomonadati</taxon>
        <taxon>Bacteroidota</taxon>
        <taxon>Sphingobacteriia</taxon>
        <taxon>Sphingobacteriales</taxon>
        <taxon>Sphingobacteriaceae</taxon>
        <taxon>Sphingobacterium</taxon>
    </lineage>
</organism>
<dbReference type="PRINTS" id="PR01490">
    <property type="entry name" value="RTXTOXIND"/>
</dbReference>
<keyword evidence="3 6" id="KW-1133">Transmembrane helix</keyword>
<evidence type="ECO:0000256" key="4">
    <source>
        <dbReference type="ARBA" id="ARBA00023136"/>
    </source>
</evidence>
<dbReference type="PANTHER" id="PTHR30386">
    <property type="entry name" value="MEMBRANE FUSION SUBUNIT OF EMRAB-TOLC MULTIDRUG EFFLUX PUMP"/>
    <property type="match status" value="1"/>
</dbReference>
<comment type="subcellular location">
    <subcellularLocation>
        <location evidence="1">Membrane</location>
        <topology evidence="1">Single-pass membrane protein</topology>
    </subcellularLocation>
</comment>
<dbReference type="RefSeq" id="WP_121127334.1">
    <property type="nucleotide sequence ID" value="NZ_RBWS01000032.1"/>
</dbReference>
<dbReference type="OrthoDB" id="7057889at2"/>
<dbReference type="InterPro" id="IPR050739">
    <property type="entry name" value="MFP"/>
</dbReference>
<keyword evidence="8" id="KW-1185">Reference proteome</keyword>
<dbReference type="PANTHER" id="PTHR30386:SF26">
    <property type="entry name" value="TRANSPORT PROTEIN COMB"/>
    <property type="match status" value="1"/>
</dbReference>
<name>A0A420VPZ1_9SPHI</name>
<dbReference type="AlphaFoldDB" id="A0A420VPZ1"/>
<proteinExistence type="predicted"/>
<protein>
    <submittedName>
        <fullName evidence="7">HlyD family efflux transporter periplasmic adaptor subunit</fullName>
    </submittedName>
</protein>
<evidence type="ECO:0000313" key="7">
    <source>
        <dbReference type="EMBL" id="RKO68389.1"/>
    </source>
</evidence>
<keyword evidence="2 6" id="KW-0812">Transmembrane</keyword>
<feature type="compositionally biased region" description="Polar residues" evidence="5">
    <location>
        <begin position="233"/>
        <end position="249"/>
    </location>
</feature>
<sequence length="439" mass="49727">METQEIIVHKRTEEVRDIIDRMPNTFARNITFLVCTIVGLLVLFGYIIKYPDIVTGEVTVSADQAPLQILAEESGRLNINNIKSQDLIKSGQLLAWIENPARPDQVTEIHNLVLTLKLPTSRARSLYDQFPKHMSLGDLTIPYSSFLSSLKQLADYQDHKVYDKQSQSLGKILKEQNAALGTLSDKERIGRENLKISDKFLERDSILLAKRIISQAEYERSVAAHLSAEDQLRSSQRNTGSVREQISNTESTIQQNNIAKSEKELQLELEVLTTYNNLIDKLNLWRKQYLISSPVEGKAQFLKFWSNKQFVKAGEPIFSIVPDENTALGKVMLPVQGAGKVKVGQKVIVKMADYPYMEYGYIEARVKDISLVSNTVSLGNGTTIDSYLVTLTFPDGLLTNYGSRLDFRFESKGTAEIITKDRRLIERFFDNLKYIGHAK</sequence>